<dbReference type="InterPro" id="IPR006260">
    <property type="entry name" value="TonB/TolA_C"/>
</dbReference>
<evidence type="ECO:0000256" key="3">
    <source>
        <dbReference type="ARBA" id="ARBA00022989"/>
    </source>
</evidence>
<dbReference type="Pfam" id="PF13103">
    <property type="entry name" value="TonB_2"/>
    <property type="match status" value="1"/>
</dbReference>
<evidence type="ECO:0000256" key="4">
    <source>
        <dbReference type="ARBA" id="ARBA00023136"/>
    </source>
</evidence>
<organism evidence="6 7">
    <name type="scientific">Venatoribacter cucullus</name>
    <dbReference type="NCBI Taxonomy" id="2661630"/>
    <lineage>
        <taxon>Bacteria</taxon>
        <taxon>Pseudomonadati</taxon>
        <taxon>Pseudomonadota</taxon>
        <taxon>Gammaproteobacteria</taxon>
        <taxon>Oceanospirillales</taxon>
        <taxon>Oceanospirillaceae</taxon>
        <taxon>Venatoribacter</taxon>
    </lineage>
</organism>
<dbReference type="AlphaFoldDB" id="A0A9X7V3C5"/>
<keyword evidence="4" id="KW-0472">Membrane</keyword>
<evidence type="ECO:0000256" key="5">
    <source>
        <dbReference type="SAM" id="MobiDB-lite"/>
    </source>
</evidence>
<dbReference type="GO" id="GO:0016020">
    <property type="term" value="C:membrane"/>
    <property type="evidence" value="ECO:0007669"/>
    <property type="project" value="UniProtKB-SubCell"/>
</dbReference>
<sequence>MLKGFSALVIRLNQHRLLLGMLAASLLLHSLLLAPGWHWPQAQPQPVVILAKIRSPEPQAPVRHDTAASQTAAPANQPLPPTPPQPQPPTKPLQTTNAASRPLPSVPQPASPEQTAQTTNKNTSSAVSTTPDGEQPDSRPGLTFSKEEQASDPLEYSYQQQLLAHLRQRLRAPAGLKGSVRLEIQFSYRQLATNIQVIHSSGNPRLDDWAMKAVMAANPFPPVPAELPADYIFRPTIKTEE</sequence>
<gene>
    <name evidence="6" type="ORF">GJQ55_10510</name>
</gene>
<accession>A0A9X7V3C5</accession>
<dbReference type="NCBIfam" id="TIGR01352">
    <property type="entry name" value="tonB_Cterm"/>
    <property type="match status" value="1"/>
</dbReference>
<feature type="region of interest" description="Disordered" evidence="5">
    <location>
        <begin position="58"/>
        <end position="153"/>
    </location>
</feature>
<protein>
    <submittedName>
        <fullName evidence="6">TonB family protein</fullName>
    </submittedName>
</protein>
<evidence type="ECO:0000313" key="7">
    <source>
        <dbReference type="Proteomes" id="UP000596074"/>
    </source>
</evidence>
<reference evidence="6 7" key="1">
    <citation type="submission" date="2019-11" db="EMBL/GenBank/DDBJ databases">
        <title>Venatorbacter sp. nov. a predator of Campylobacter and other Gram-negative bacteria.</title>
        <authorList>
            <person name="Saeedi A."/>
            <person name="Cummings N.J."/>
            <person name="Connerton I.F."/>
            <person name="Connerton P.L."/>
        </authorList>
    </citation>
    <scope>NUCLEOTIDE SEQUENCE [LARGE SCALE GENOMIC DNA]</scope>
    <source>
        <strain evidence="6">XL5</strain>
    </source>
</reference>
<dbReference type="RefSeq" id="WP_228344933.1">
    <property type="nucleotide sequence ID" value="NZ_CP046056.1"/>
</dbReference>
<dbReference type="SUPFAM" id="SSF74653">
    <property type="entry name" value="TolA/TonB C-terminal domain"/>
    <property type="match status" value="1"/>
</dbReference>
<keyword evidence="3" id="KW-1133">Transmembrane helix</keyword>
<dbReference type="Proteomes" id="UP000596074">
    <property type="component" value="Chromosome"/>
</dbReference>
<comment type="subcellular location">
    <subcellularLocation>
        <location evidence="1">Membrane</location>
        <topology evidence="1">Single-pass membrane protein</topology>
    </subcellularLocation>
</comment>
<feature type="compositionally biased region" description="Polar residues" evidence="5">
    <location>
        <begin position="111"/>
        <end position="132"/>
    </location>
</feature>
<evidence type="ECO:0000313" key="6">
    <source>
        <dbReference type="EMBL" id="QQD24874.1"/>
    </source>
</evidence>
<keyword evidence="7" id="KW-1185">Reference proteome</keyword>
<keyword evidence="2" id="KW-0812">Transmembrane</keyword>
<name>A0A9X7V3C5_9GAMM</name>
<proteinExistence type="predicted"/>
<dbReference type="KEGG" id="vcw:GJQ55_10510"/>
<dbReference type="EMBL" id="CP046056">
    <property type="protein sequence ID" value="QQD24874.1"/>
    <property type="molecule type" value="Genomic_DNA"/>
</dbReference>
<feature type="compositionally biased region" description="Pro residues" evidence="5">
    <location>
        <begin position="77"/>
        <end position="91"/>
    </location>
</feature>
<dbReference type="Gene3D" id="3.30.1150.10">
    <property type="match status" value="1"/>
</dbReference>
<evidence type="ECO:0000256" key="2">
    <source>
        <dbReference type="ARBA" id="ARBA00022692"/>
    </source>
</evidence>
<evidence type="ECO:0000256" key="1">
    <source>
        <dbReference type="ARBA" id="ARBA00004167"/>
    </source>
</evidence>